<name>A0ABW3URG7_9BACL</name>
<dbReference type="SUPFAM" id="SSF52833">
    <property type="entry name" value="Thioredoxin-like"/>
    <property type="match status" value="1"/>
</dbReference>
<sequence>MTTWNLQETRCHLLICNGGSCMRRQADEVTQAIRDEIKVLGADKQIHTTRTRCNGRCEDACVVIVYPDGVWYKDITPELGRLLVRMHLSGERLEENIVYSYDQSFIASGRSVTGTDKLSC</sequence>
<evidence type="ECO:0000313" key="2">
    <source>
        <dbReference type="Proteomes" id="UP001597180"/>
    </source>
</evidence>
<proteinExistence type="predicted"/>
<comment type="caution">
    <text evidence="1">The sequence shown here is derived from an EMBL/GenBank/DDBJ whole genome shotgun (WGS) entry which is preliminary data.</text>
</comment>
<organism evidence="1 2">
    <name type="scientific">Paenibacillus vulneris</name>
    <dbReference type="NCBI Taxonomy" id="1133364"/>
    <lineage>
        <taxon>Bacteria</taxon>
        <taxon>Bacillati</taxon>
        <taxon>Bacillota</taxon>
        <taxon>Bacilli</taxon>
        <taxon>Bacillales</taxon>
        <taxon>Paenibacillaceae</taxon>
        <taxon>Paenibacillus</taxon>
    </lineage>
</organism>
<keyword evidence="2" id="KW-1185">Reference proteome</keyword>
<gene>
    <name evidence="1" type="ORF">ACFQ4B_22780</name>
</gene>
<dbReference type="CDD" id="cd02980">
    <property type="entry name" value="TRX_Fd_family"/>
    <property type="match status" value="1"/>
</dbReference>
<dbReference type="Pfam" id="PF01257">
    <property type="entry name" value="2Fe-2S_thioredx"/>
    <property type="match status" value="1"/>
</dbReference>
<dbReference type="EMBL" id="JBHTLU010000031">
    <property type="protein sequence ID" value="MFD1222947.1"/>
    <property type="molecule type" value="Genomic_DNA"/>
</dbReference>
<reference evidence="2" key="1">
    <citation type="journal article" date="2019" name="Int. J. Syst. Evol. Microbiol.">
        <title>The Global Catalogue of Microorganisms (GCM) 10K type strain sequencing project: providing services to taxonomists for standard genome sequencing and annotation.</title>
        <authorList>
            <consortium name="The Broad Institute Genomics Platform"/>
            <consortium name="The Broad Institute Genome Sequencing Center for Infectious Disease"/>
            <person name="Wu L."/>
            <person name="Ma J."/>
        </authorList>
    </citation>
    <scope>NUCLEOTIDE SEQUENCE [LARGE SCALE GENOMIC DNA]</scope>
    <source>
        <strain evidence="2">CCUG 53270</strain>
    </source>
</reference>
<dbReference type="Proteomes" id="UP001597180">
    <property type="component" value="Unassembled WGS sequence"/>
</dbReference>
<dbReference type="Gene3D" id="3.40.30.10">
    <property type="entry name" value="Glutaredoxin"/>
    <property type="match status" value="1"/>
</dbReference>
<evidence type="ECO:0000313" key="1">
    <source>
        <dbReference type="EMBL" id="MFD1222947.1"/>
    </source>
</evidence>
<dbReference type="InterPro" id="IPR036249">
    <property type="entry name" value="Thioredoxin-like_sf"/>
</dbReference>
<dbReference type="RefSeq" id="WP_079911512.1">
    <property type="nucleotide sequence ID" value="NZ_BAABJG010000015.1"/>
</dbReference>
<accession>A0ABW3URG7</accession>
<protein>
    <submittedName>
        <fullName evidence="1">Ferredoxin</fullName>
    </submittedName>
</protein>